<dbReference type="PANTHER" id="PTHR13315:SF4">
    <property type="entry name" value="METALLOPHOSPHOESTERASE, ISOFORM E"/>
    <property type="match status" value="1"/>
</dbReference>
<evidence type="ECO:0000259" key="7">
    <source>
        <dbReference type="Pfam" id="PF00149"/>
    </source>
</evidence>
<feature type="compositionally biased region" description="Polar residues" evidence="5">
    <location>
        <begin position="519"/>
        <end position="538"/>
    </location>
</feature>
<dbReference type="OrthoDB" id="5977743at2759"/>
<comment type="caution">
    <text evidence="8">The sequence shown here is derived from an EMBL/GenBank/DDBJ whole genome shotgun (WGS) entry which is preliminary data.</text>
</comment>
<proteinExistence type="predicted"/>
<dbReference type="GO" id="GO:0006506">
    <property type="term" value="P:GPI anchor biosynthetic process"/>
    <property type="evidence" value="ECO:0007669"/>
    <property type="project" value="InterPro"/>
</dbReference>
<protein>
    <recommendedName>
        <fullName evidence="7">Calcineurin-like phosphoesterase domain-containing protein</fullName>
    </recommendedName>
</protein>
<evidence type="ECO:0000256" key="6">
    <source>
        <dbReference type="SAM" id="Phobius"/>
    </source>
</evidence>
<dbReference type="GO" id="GO:0016020">
    <property type="term" value="C:membrane"/>
    <property type="evidence" value="ECO:0007669"/>
    <property type="project" value="UniProtKB-SubCell"/>
</dbReference>
<dbReference type="Gene3D" id="3.60.21.10">
    <property type="match status" value="1"/>
</dbReference>
<keyword evidence="3 6" id="KW-1133">Transmembrane helix</keyword>
<evidence type="ECO:0000256" key="2">
    <source>
        <dbReference type="ARBA" id="ARBA00022692"/>
    </source>
</evidence>
<feature type="transmembrane region" description="Helical" evidence="6">
    <location>
        <begin position="666"/>
        <end position="687"/>
    </location>
</feature>
<feature type="region of interest" description="Disordered" evidence="5">
    <location>
        <begin position="447"/>
        <end position="542"/>
    </location>
</feature>
<sequence length="692" mass="77202">MVASMLKALARRSLHTHAFIIPALRLFWVVTALIGELGVFYWSLGGCRWPKINIGHETRQPVPTKHVLLIADPQVQHPVLIAPKSWWSRPLRRILFELNLRKSWHVTSRLKPDVVIFMGDMLANGKAATTFEQYDFAAQKFKSIFDVDPSTEIHYVPGNNDVGLGLLPAASQKLRAYYTRSFGPLNQQLIIQNHTFVALDAPGLIDEDYLRHGTEVTFAEWKPLPEGSISFAKAISAYDPERVILLSHVPLSRSETAYCGPLRERGSIRRGAGQGWQSMLGKQTSRFLLESLQPILVYSADNRDYCEHKHLIPTRGQSNSHRTYDETTREVTLKSFSMSVHIHQPGFQLLSLVDPAKLANPSLNSFADTTCFLPDQYSIYSSLYAPLFGISLLGLLILNFKDLFNKRTRKSFGGLSLHRSPMDSGPNSPNLQSSLWSPFAPFSPVAPGIKPSSPRGKLPPHLRTPHNGSASHLVASSRPGTPMSPSFLSVPGPFREKRDEEGYAGYEDDEDDMMPAQYANHNNSLPGSRSGSRRNSLDNLGMGLGGHPWSHLASRGQSRQPSFVDDDDDYDMLHDEAEQALDQEAAPMMRTGPTSTFAGRTSTQKWRWSKSFTFVLRGSLRRVTIGIPSWTGVYNLLDLVGLETGETGSLTTPSTIRSRRQGKKGLTTLLLDFLSVFWPSVVVWAIINWTIL</sequence>
<reference evidence="8" key="1">
    <citation type="submission" date="2020-11" db="EMBL/GenBank/DDBJ databases">
        <authorList>
            <consortium name="DOE Joint Genome Institute"/>
            <person name="Ahrendt S."/>
            <person name="Riley R."/>
            <person name="Andreopoulos W."/>
            <person name="Labutti K."/>
            <person name="Pangilinan J."/>
            <person name="Ruiz-Duenas F.J."/>
            <person name="Barrasa J.M."/>
            <person name="Sanchez-Garcia M."/>
            <person name="Camarero S."/>
            <person name="Miyauchi S."/>
            <person name="Serrano A."/>
            <person name="Linde D."/>
            <person name="Babiker R."/>
            <person name="Drula E."/>
            <person name="Ayuso-Fernandez I."/>
            <person name="Pacheco R."/>
            <person name="Padilla G."/>
            <person name="Ferreira P."/>
            <person name="Barriuso J."/>
            <person name="Kellner H."/>
            <person name="Castanera R."/>
            <person name="Alfaro M."/>
            <person name="Ramirez L."/>
            <person name="Pisabarro A.G."/>
            <person name="Kuo A."/>
            <person name="Tritt A."/>
            <person name="Lipzen A."/>
            <person name="He G."/>
            <person name="Yan M."/>
            <person name="Ng V."/>
            <person name="Cullen D."/>
            <person name="Martin F."/>
            <person name="Rosso M.-N."/>
            <person name="Henrissat B."/>
            <person name="Hibbett D."/>
            <person name="Martinez A.T."/>
            <person name="Grigoriev I.V."/>
        </authorList>
    </citation>
    <scope>NUCLEOTIDE SEQUENCE</scope>
    <source>
        <strain evidence="8">CBS 506.95</strain>
    </source>
</reference>
<feature type="region of interest" description="Disordered" evidence="5">
    <location>
        <begin position="548"/>
        <end position="567"/>
    </location>
</feature>
<dbReference type="Proteomes" id="UP000807306">
    <property type="component" value="Unassembled WGS sequence"/>
</dbReference>
<comment type="subcellular location">
    <subcellularLocation>
        <location evidence="1">Membrane</location>
        <topology evidence="1">Multi-pass membrane protein</topology>
    </subcellularLocation>
</comment>
<evidence type="ECO:0000256" key="5">
    <source>
        <dbReference type="SAM" id="MobiDB-lite"/>
    </source>
</evidence>
<dbReference type="InterPro" id="IPR004843">
    <property type="entry name" value="Calcineurin-like_PHP"/>
</dbReference>
<feature type="domain" description="Calcineurin-like phosphoesterase" evidence="7">
    <location>
        <begin position="105"/>
        <end position="260"/>
    </location>
</feature>
<feature type="transmembrane region" description="Helical" evidence="6">
    <location>
        <begin position="379"/>
        <end position="400"/>
    </location>
</feature>
<dbReference type="GO" id="GO:0005783">
    <property type="term" value="C:endoplasmic reticulum"/>
    <property type="evidence" value="ECO:0007669"/>
    <property type="project" value="TreeGrafter"/>
</dbReference>
<name>A0A9P6ECS9_9AGAR</name>
<dbReference type="EMBL" id="MU157869">
    <property type="protein sequence ID" value="KAF9526680.1"/>
    <property type="molecule type" value="Genomic_DNA"/>
</dbReference>
<accession>A0A9P6ECS9</accession>
<keyword evidence="2 6" id="KW-0812">Transmembrane</keyword>
<dbReference type="Pfam" id="PF00149">
    <property type="entry name" value="Metallophos"/>
    <property type="match status" value="1"/>
</dbReference>
<dbReference type="GO" id="GO:0016787">
    <property type="term" value="F:hydrolase activity"/>
    <property type="evidence" value="ECO:0007669"/>
    <property type="project" value="InterPro"/>
</dbReference>
<dbReference type="SUPFAM" id="SSF56300">
    <property type="entry name" value="Metallo-dependent phosphatases"/>
    <property type="match status" value="1"/>
</dbReference>
<dbReference type="InterPro" id="IPR029052">
    <property type="entry name" value="Metallo-depent_PP-like"/>
</dbReference>
<evidence type="ECO:0000256" key="3">
    <source>
        <dbReference type="ARBA" id="ARBA00022989"/>
    </source>
</evidence>
<keyword evidence="4 6" id="KW-0472">Membrane</keyword>
<dbReference type="InterPro" id="IPR033308">
    <property type="entry name" value="PGAP5/Cdc1/Ted1"/>
</dbReference>
<evidence type="ECO:0000313" key="8">
    <source>
        <dbReference type="EMBL" id="KAF9526680.1"/>
    </source>
</evidence>
<evidence type="ECO:0000256" key="4">
    <source>
        <dbReference type="ARBA" id="ARBA00023136"/>
    </source>
</evidence>
<feature type="transmembrane region" description="Helical" evidence="6">
    <location>
        <begin position="20"/>
        <end position="44"/>
    </location>
</feature>
<organism evidence="8 9">
    <name type="scientific">Crepidotus variabilis</name>
    <dbReference type="NCBI Taxonomy" id="179855"/>
    <lineage>
        <taxon>Eukaryota</taxon>
        <taxon>Fungi</taxon>
        <taxon>Dikarya</taxon>
        <taxon>Basidiomycota</taxon>
        <taxon>Agaricomycotina</taxon>
        <taxon>Agaricomycetes</taxon>
        <taxon>Agaricomycetidae</taxon>
        <taxon>Agaricales</taxon>
        <taxon>Agaricineae</taxon>
        <taxon>Crepidotaceae</taxon>
        <taxon>Crepidotus</taxon>
    </lineage>
</organism>
<dbReference type="PANTHER" id="PTHR13315">
    <property type="entry name" value="METALLO PHOSPHOESTERASE RELATED"/>
    <property type="match status" value="1"/>
</dbReference>
<evidence type="ECO:0000256" key="1">
    <source>
        <dbReference type="ARBA" id="ARBA00004141"/>
    </source>
</evidence>
<gene>
    <name evidence="8" type="ORF">CPB83DRAFT_857613</name>
</gene>
<evidence type="ECO:0000313" key="9">
    <source>
        <dbReference type="Proteomes" id="UP000807306"/>
    </source>
</evidence>
<keyword evidence="9" id="KW-1185">Reference proteome</keyword>
<dbReference type="AlphaFoldDB" id="A0A9P6ECS9"/>